<evidence type="ECO:0000256" key="3">
    <source>
        <dbReference type="ARBA" id="ARBA00022553"/>
    </source>
</evidence>
<evidence type="ECO:0000256" key="8">
    <source>
        <dbReference type="ARBA" id="ARBA00022741"/>
    </source>
</evidence>
<feature type="binding site" evidence="17">
    <location>
        <position position="392"/>
    </location>
    <ligand>
        <name>ATP</name>
        <dbReference type="ChEBI" id="CHEBI:30616"/>
    </ligand>
</feature>
<feature type="transmembrane region" description="Helical" evidence="18">
    <location>
        <begin position="308"/>
        <end position="329"/>
    </location>
</feature>
<dbReference type="CDD" id="cd14066">
    <property type="entry name" value="STKc_IRAK"/>
    <property type="match status" value="1"/>
</dbReference>
<evidence type="ECO:0000256" key="16">
    <source>
        <dbReference type="ARBA" id="ARBA00047951"/>
    </source>
</evidence>
<comment type="subcellular location">
    <subcellularLocation>
        <location evidence="1">Membrane</location>
        <topology evidence="1">Single-pass membrane protein</topology>
    </subcellularLocation>
</comment>
<evidence type="ECO:0000256" key="13">
    <source>
        <dbReference type="ARBA" id="ARBA00023170"/>
    </source>
</evidence>
<dbReference type="InterPro" id="IPR000719">
    <property type="entry name" value="Prot_kinase_dom"/>
</dbReference>
<feature type="domain" description="Gnk2-homologous" evidence="20">
    <location>
        <begin position="54"/>
        <end position="156"/>
    </location>
</feature>
<reference evidence="22" key="2">
    <citation type="submission" date="2019-10" db="EMBL/GenBank/DDBJ databases">
        <title>A de novo genome assembly of a pear dwarfing rootstock.</title>
        <authorList>
            <person name="Wang F."/>
            <person name="Wang J."/>
            <person name="Li S."/>
            <person name="Zhang Y."/>
            <person name="Fang M."/>
            <person name="Ma L."/>
            <person name="Zhao Y."/>
            <person name="Jiang S."/>
        </authorList>
    </citation>
    <scope>NUCLEOTIDE SEQUENCE [LARGE SCALE GENOMIC DNA]</scope>
</reference>
<keyword evidence="5 18" id="KW-0812">Transmembrane</keyword>
<dbReference type="GO" id="GO:0004674">
    <property type="term" value="F:protein serine/threonine kinase activity"/>
    <property type="evidence" value="ECO:0007669"/>
    <property type="project" value="UniProtKB-KW"/>
</dbReference>
<dbReference type="PROSITE" id="PS00107">
    <property type="entry name" value="PROTEIN_KINASE_ATP"/>
    <property type="match status" value="1"/>
</dbReference>
<evidence type="ECO:0000256" key="1">
    <source>
        <dbReference type="ARBA" id="ARBA00004167"/>
    </source>
</evidence>
<dbReference type="GO" id="GO:0005886">
    <property type="term" value="C:plasma membrane"/>
    <property type="evidence" value="ECO:0007669"/>
    <property type="project" value="TreeGrafter"/>
</dbReference>
<dbReference type="PROSITE" id="PS51473">
    <property type="entry name" value="GNK2"/>
    <property type="match status" value="2"/>
</dbReference>
<dbReference type="SUPFAM" id="SSF56112">
    <property type="entry name" value="Protein kinase-like (PK-like)"/>
    <property type="match status" value="1"/>
</dbReference>
<comment type="caution">
    <text evidence="21">The sequence shown here is derived from an EMBL/GenBank/DDBJ whole genome shotgun (WGS) entry which is preliminary data.</text>
</comment>
<evidence type="ECO:0000256" key="2">
    <source>
        <dbReference type="ARBA" id="ARBA00022527"/>
    </source>
</evidence>
<evidence type="ECO:0000256" key="15">
    <source>
        <dbReference type="ARBA" id="ARBA00047558"/>
    </source>
</evidence>
<dbReference type="Pfam" id="PF01657">
    <property type="entry name" value="Stress-antifung"/>
    <property type="match status" value="2"/>
</dbReference>
<evidence type="ECO:0000256" key="12">
    <source>
        <dbReference type="ARBA" id="ARBA00023136"/>
    </source>
</evidence>
<reference evidence="21 22" key="1">
    <citation type="submission" date="2019-09" db="EMBL/GenBank/DDBJ databases">
        <authorList>
            <person name="Ou C."/>
        </authorList>
    </citation>
    <scope>NUCLEOTIDE SEQUENCE [LARGE SCALE GENOMIC DNA]</scope>
    <source>
        <strain evidence="21">S2</strain>
        <tissue evidence="21">Leaf</tissue>
    </source>
</reference>
<evidence type="ECO:0000256" key="6">
    <source>
        <dbReference type="ARBA" id="ARBA00022729"/>
    </source>
</evidence>
<dbReference type="InterPro" id="IPR038408">
    <property type="entry name" value="GNK2_sf"/>
</dbReference>
<accession>A0A5N5HTC2</accession>
<evidence type="ECO:0000256" key="18">
    <source>
        <dbReference type="SAM" id="Phobius"/>
    </source>
</evidence>
<evidence type="ECO:0000256" key="17">
    <source>
        <dbReference type="PROSITE-ProRule" id="PRU10141"/>
    </source>
</evidence>
<keyword evidence="9 21" id="KW-0418">Kinase</keyword>
<dbReference type="GO" id="GO:0006979">
    <property type="term" value="P:response to oxidative stress"/>
    <property type="evidence" value="ECO:0007669"/>
    <property type="project" value="UniProtKB-ARBA"/>
</dbReference>
<keyword evidence="2" id="KW-0723">Serine/threonine-protein kinase</keyword>
<keyword evidence="14" id="KW-0325">Glycoprotein</keyword>
<name>A0A5N5HTC2_9ROSA</name>
<evidence type="ECO:0000256" key="14">
    <source>
        <dbReference type="ARBA" id="ARBA00023180"/>
    </source>
</evidence>
<evidence type="ECO:0000259" key="20">
    <source>
        <dbReference type="PROSITE" id="PS51473"/>
    </source>
</evidence>
<dbReference type="InterPro" id="IPR008271">
    <property type="entry name" value="Ser/Thr_kinase_AS"/>
</dbReference>
<evidence type="ECO:0000256" key="4">
    <source>
        <dbReference type="ARBA" id="ARBA00022679"/>
    </source>
</evidence>
<dbReference type="FunFam" id="3.30.200.20:FF:000142">
    <property type="entry name" value="Cysteine-rich receptor-like protein kinase 10"/>
    <property type="match status" value="1"/>
</dbReference>
<dbReference type="InterPro" id="IPR011009">
    <property type="entry name" value="Kinase-like_dom_sf"/>
</dbReference>
<dbReference type="AlphaFoldDB" id="A0A5N5HTC2"/>
<dbReference type="EMBL" id="SMOL01000148">
    <property type="protein sequence ID" value="KAB2629392.1"/>
    <property type="molecule type" value="Genomic_DNA"/>
</dbReference>
<dbReference type="InterPro" id="IPR001245">
    <property type="entry name" value="Ser-Thr/Tyr_kinase_cat_dom"/>
</dbReference>
<feature type="domain" description="Protein kinase" evidence="19">
    <location>
        <begin position="364"/>
        <end position="649"/>
    </location>
</feature>
<dbReference type="PANTHER" id="PTHR27002">
    <property type="entry name" value="RECEPTOR-LIKE SERINE/THREONINE-PROTEIN KINASE SD1-8"/>
    <property type="match status" value="1"/>
</dbReference>
<evidence type="ECO:0000256" key="10">
    <source>
        <dbReference type="ARBA" id="ARBA00022840"/>
    </source>
</evidence>
<dbReference type="Proteomes" id="UP000327157">
    <property type="component" value="Chromosome 8"/>
</dbReference>
<dbReference type="OrthoDB" id="4062651at2759"/>
<feature type="domain" description="Gnk2-homologous" evidence="20">
    <location>
        <begin position="162"/>
        <end position="271"/>
    </location>
</feature>
<dbReference type="CDD" id="cd23509">
    <property type="entry name" value="Gnk2-like"/>
    <property type="match status" value="2"/>
</dbReference>
<evidence type="ECO:0000256" key="7">
    <source>
        <dbReference type="ARBA" id="ARBA00022737"/>
    </source>
</evidence>
<dbReference type="FunFam" id="3.30.430.20:FF:000002">
    <property type="entry name" value="Cysteine-rich receptor-like protein kinase 10"/>
    <property type="match status" value="1"/>
</dbReference>
<keyword evidence="11 18" id="KW-1133">Transmembrane helix</keyword>
<comment type="catalytic activity">
    <reaction evidence="16">
        <text>L-threonyl-[protein] + ATP = O-phospho-L-threonyl-[protein] + ADP + H(+)</text>
        <dbReference type="Rhea" id="RHEA:46608"/>
        <dbReference type="Rhea" id="RHEA-COMP:11060"/>
        <dbReference type="Rhea" id="RHEA-COMP:11605"/>
        <dbReference type="ChEBI" id="CHEBI:15378"/>
        <dbReference type="ChEBI" id="CHEBI:30013"/>
        <dbReference type="ChEBI" id="CHEBI:30616"/>
        <dbReference type="ChEBI" id="CHEBI:61977"/>
        <dbReference type="ChEBI" id="CHEBI:456216"/>
    </reaction>
</comment>
<keyword evidence="8 17" id="KW-0547">Nucleotide-binding</keyword>
<keyword evidence="3" id="KW-0597">Phosphoprotein</keyword>
<dbReference type="InterPro" id="IPR002902">
    <property type="entry name" value="GNK2"/>
</dbReference>
<evidence type="ECO:0000256" key="5">
    <source>
        <dbReference type="ARBA" id="ARBA00022692"/>
    </source>
</evidence>
<keyword evidence="22" id="KW-1185">Reference proteome</keyword>
<keyword evidence="4" id="KW-0808">Transferase</keyword>
<dbReference type="FunFam" id="3.30.430.20:FF:000003">
    <property type="entry name" value="Cysteine-rich RLK (RECEPTOR-like protein kinase) 10"/>
    <property type="match status" value="1"/>
</dbReference>
<keyword evidence="7" id="KW-0677">Repeat</keyword>
<dbReference type="InterPro" id="IPR017441">
    <property type="entry name" value="Protein_kinase_ATP_BS"/>
</dbReference>
<dbReference type="GO" id="GO:0005524">
    <property type="term" value="F:ATP binding"/>
    <property type="evidence" value="ECO:0007669"/>
    <property type="project" value="UniProtKB-UniRule"/>
</dbReference>
<dbReference type="Gene3D" id="3.30.200.20">
    <property type="entry name" value="Phosphorylase Kinase, domain 1"/>
    <property type="match status" value="1"/>
</dbReference>
<dbReference type="PROSITE" id="PS50011">
    <property type="entry name" value="PROTEIN_KINASE_DOM"/>
    <property type="match status" value="1"/>
</dbReference>
<sequence length="688" mass="75754">MCRPACAYPSIWGYRGVSERMREKLIFSHSSSFCLCNIRTSKLRNSTTHCTHPFSTAYCFNDKGNYTTGSTYQTNLNSLLSTLFDANNGYGFYNSSLGKNNDRVYAIGLCRGDITKGTCGTCLSDAANGLTNNCSNQKEAIGWLPNCMLRYSNRSIYGIMEISPAYNAWNVDNVSTGFDAFNQELSRLFNGLGGKAATSGDLRKFASGNATIPSSNIIIYGLVQCTPDLSEQSCIDCLEYASGGLGSCCNGSLGVRAVTPSCSLRYENFPFVGQTNGTPPPSPPLATPPANTAIPAGIIYKSKTSRTVIITVVAVVVSLVLIISICIYLRVKKMKEKLGEGDEILNTEALQFDFGSIRTATNNFSEENKLGRGGFGTVYRGRLLNQEDIAVKRLSRDSAQGDIEFKNEVTLVAKLQHRNLVRLLGFCLEGNERLLIYEFVPNASLDHFIFDPVKSTHLDWDSRYKIILGIGRGLLYLHEDSRLRIIHRDMKASNILLDGEMQPKIADFGMARLFDLDQTQGATNRVVGTYGYMAPEYVMRGHFSVKSDVYSFGVLVLEIITGQKNSSFRRGGNVEDLLSYAWKSWKEDTASNLIDPISKSGSIPEIMRCIHIGLLCVQPNTADRPTMATVILMLTSYSLDLPVPSQPAFYMDGGIESSSDTSLRWKDNSGVIRLDLSKSNSVEYVLDG</sequence>
<keyword evidence="6" id="KW-0732">Signal</keyword>
<keyword evidence="12 18" id="KW-0472">Membrane</keyword>
<dbReference type="Gene3D" id="3.30.430.20">
    <property type="entry name" value="Gnk2 domain, C-X8-C-X2-C motif"/>
    <property type="match status" value="2"/>
</dbReference>
<keyword evidence="13 21" id="KW-0675">Receptor</keyword>
<protein>
    <submittedName>
        <fullName evidence="21">Cysteine-rich receptor-like protein kinase 29</fullName>
    </submittedName>
</protein>
<comment type="catalytic activity">
    <reaction evidence="15">
        <text>L-seryl-[protein] + ATP = O-phospho-L-seryl-[protein] + ADP + H(+)</text>
        <dbReference type="Rhea" id="RHEA:17989"/>
        <dbReference type="Rhea" id="RHEA-COMP:9863"/>
        <dbReference type="Rhea" id="RHEA-COMP:11604"/>
        <dbReference type="ChEBI" id="CHEBI:15378"/>
        <dbReference type="ChEBI" id="CHEBI:29999"/>
        <dbReference type="ChEBI" id="CHEBI:30616"/>
        <dbReference type="ChEBI" id="CHEBI:83421"/>
        <dbReference type="ChEBI" id="CHEBI:456216"/>
    </reaction>
</comment>
<dbReference type="FunFam" id="1.10.510.10:FF:000129">
    <property type="entry name" value="cysteine-rich receptor-like protein kinase 10"/>
    <property type="match status" value="1"/>
</dbReference>
<keyword evidence="10 17" id="KW-0067">ATP-binding</keyword>
<evidence type="ECO:0000256" key="9">
    <source>
        <dbReference type="ARBA" id="ARBA00022777"/>
    </source>
</evidence>
<proteinExistence type="predicted"/>
<dbReference type="PROSITE" id="PS00108">
    <property type="entry name" value="PROTEIN_KINASE_ST"/>
    <property type="match status" value="1"/>
</dbReference>
<evidence type="ECO:0000313" key="22">
    <source>
        <dbReference type="Proteomes" id="UP000327157"/>
    </source>
</evidence>
<evidence type="ECO:0000259" key="19">
    <source>
        <dbReference type="PROSITE" id="PS50011"/>
    </source>
</evidence>
<dbReference type="Gene3D" id="1.10.510.10">
    <property type="entry name" value="Transferase(Phosphotransferase) domain 1"/>
    <property type="match status" value="1"/>
</dbReference>
<reference evidence="21 22" key="3">
    <citation type="submission" date="2019-11" db="EMBL/GenBank/DDBJ databases">
        <title>A de novo genome assembly of a pear dwarfing rootstock.</title>
        <authorList>
            <person name="Wang F."/>
            <person name="Wang J."/>
            <person name="Li S."/>
            <person name="Zhang Y."/>
            <person name="Fang M."/>
            <person name="Ma L."/>
            <person name="Zhao Y."/>
            <person name="Jiang S."/>
        </authorList>
    </citation>
    <scope>NUCLEOTIDE SEQUENCE [LARGE SCALE GENOMIC DNA]</scope>
    <source>
        <strain evidence="21">S2</strain>
        <tissue evidence="21">Leaf</tissue>
    </source>
</reference>
<gene>
    <name evidence="21" type="ORF">D8674_034187</name>
</gene>
<dbReference type="Pfam" id="PF07714">
    <property type="entry name" value="PK_Tyr_Ser-Thr"/>
    <property type="match status" value="1"/>
</dbReference>
<organism evidence="21 22">
    <name type="scientific">Pyrus ussuriensis x Pyrus communis</name>
    <dbReference type="NCBI Taxonomy" id="2448454"/>
    <lineage>
        <taxon>Eukaryota</taxon>
        <taxon>Viridiplantae</taxon>
        <taxon>Streptophyta</taxon>
        <taxon>Embryophyta</taxon>
        <taxon>Tracheophyta</taxon>
        <taxon>Spermatophyta</taxon>
        <taxon>Magnoliopsida</taxon>
        <taxon>eudicotyledons</taxon>
        <taxon>Gunneridae</taxon>
        <taxon>Pentapetalae</taxon>
        <taxon>rosids</taxon>
        <taxon>fabids</taxon>
        <taxon>Rosales</taxon>
        <taxon>Rosaceae</taxon>
        <taxon>Amygdaloideae</taxon>
        <taxon>Maleae</taxon>
        <taxon>Pyrus</taxon>
    </lineage>
</organism>
<evidence type="ECO:0000256" key="11">
    <source>
        <dbReference type="ARBA" id="ARBA00022989"/>
    </source>
</evidence>
<dbReference type="SMART" id="SM00220">
    <property type="entry name" value="S_TKc"/>
    <property type="match status" value="1"/>
</dbReference>
<evidence type="ECO:0000313" key="21">
    <source>
        <dbReference type="EMBL" id="KAB2629392.1"/>
    </source>
</evidence>
<dbReference type="PANTHER" id="PTHR27002:SF1104">
    <property type="entry name" value="CYSTEINE-RICH RECEPTOR-LIKE PROTEIN KINASE 27-RELATED"/>
    <property type="match status" value="1"/>
</dbReference>